<protein>
    <submittedName>
        <fullName evidence="1">Uncharacterized protein</fullName>
    </submittedName>
</protein>
<organism evidence="1 2">
    <name type="scientific">Lacticaseibacillus rhamnosus LRHMDP3</name>
    <dbReference type="NCBI Taxonomy" id="1203259"/>
    <lineage>
        <taxon>Bacteria</taxon>
        <taxon>Bacillati</taxon>
        <taxon>Bacillota</taxon>
        <taxon>Bacilli</taxon>
        <taxon>Lactobacillales</taxon>
        <taxon>Lactobacillaceae</taxon>
        <taxon>Lacticaseibacillus</taxon>
    </lineage>
</organism>
<name>A0AB33XWZ2_LACRH</name>
<sequence>MTSWLQLTADQMLSVDSPALIQLVAPRLTQPVVAALTPT</sequence>
<evidence type="ECO:0000313" key="2">
    <source>
        <dbReference type="Proteomes" id="UP000009352"/>
    </source>
</evidence>
<proteinExistence type="predicted"/>
<reference evidence="1 2" key="1">
    <citation type="journal article" date="2013" name="Genome Announc.">
        <title>Draft Genome Sequence of Staphylococcus simulans UMC-CNS-990, Isolated from a Case of Chronic Bovine Mastitis.</title>
        <authorList>
            <person name="Calcutt M.J."/>
            <person name="Foecking M.F."/>
            <person name="Hsieh H.Y."/>
            <person name="Perry J."/>
            <person name="Stewart G.C."/>
            <person name="Middleton J.R."/>
        </authorList>
    </citation>
    <scope>NUCLEOTIDE SEQUENCE [LARGE SCALE GENOMIC DNA]</scope>
    <source>
        <strain evidence="1 2">LRHMDP3</strain>
    </source>
</reference>
<gene>
    <name evidence="1" type="ORF">LRHMDP3_760</name>
</gene>
<dbReference type="Proteomes" id="UP000009352">
    <property type="component" value="Unassembled WGS sequence"/>
</dbReference>
<comment type="caution">
    <text evidence="1">The sequence shown here is derived from an EMBL/GenBank/DDBJ whole genome shotgun (WGS) entry which is preliminary data.</text>
</comment>
<accession>A0AB33XWZ2</accession>
<dbReference type="EMBL" id="AMQX01000003">
    <property type="protein sequence ID" value="EKS52389.1"/>
    <property type="molecule type" value="Genomic_DNA"/>
</dbReference>
<dbReference type="AlphaFoldDB" id="A0AB33XWZ2"/>
<evidence type="ECO:0000313" key="1">
    <source>
        <dbReference type="EMBL" id="EKS52389.1"/>
    </source>
</evidence>